<name>A0A834KYM5_VESGE</name>
<organism evidence="1 2">
    <name type="scientific">Vespula germanica</name>
    <name type="common">German yellow jacket</name>
    <name type="synonym">Paravespula germanica</name>
    <dbReference type="NCBI Taxonomy" id="30212"/>
    <lineage>
        <taxon>Eukaryota</taxon>
        <taxon>Metazoa</taxon>
        <taxon>Ecdysozoa</taxon>
        <taxon>Arthropoda</taxon>
        <taxon>Hexapoda</taxon>
        <taxon>Insecta</taxon>
        <taxon>Pterygota</taxon>
        <taxon>Neoptera</taxon>
        <taxon>Endopterygota</taxon>
        <taxon>Hymenoptera</taxon>
        <taxon>Apocrita</taxon>
        <taxon>Aculeata</taxon>
        <taxon>Vespoidea</taxon>
        <taxon>Vespidae</taxon>
        <taxon>Vespinae</taxon>
        <taxon>Vespula</taxon>
    </lineage>
</organism>
<dbReference type="Proteomes" id="UP000617340">
    <property type="component" value="Unassembled WGS sequence"/>
</dbReference>
<evidence type="ECO:0000313" key="1">
    <source>
        <dbReference type="EMBL" id="KAF7413534.1"/>
    </source>
</evidence>
<accession>A0A834KYM5</accession>
<reference evidence="1" key="1">
    <citation type="journal article" date="2020" name="G3 (Bethesda)">
        <title>High-Quality Assemblies for Three Invasive Social Wasps from the &lt;i&gt;Vespula&lt;/i&gt; Genus.</title>
        <authorList>
            <person name="Harrop T.W.R."/>
            <person name="Guhlin J."/>
            <person name="McLaughlin G.M."/>
            <person name="Permina E."/>
            <person name="Stockwell P."/>
            <person name="Gilligan J."/>
            <person name="Le Lec M.F."/>
            <person name="Gruber M.A.M."/>
            <person name="Quinn O."/>
            <person name="Lovegrove M."/>
            <person name="Duncan E.J."/>
            <person name="Remnant E.J."/>
            <person name="Van Eeckhoven J."/>
            <person name="Graham B."/>
            <person name="Knapp R.A."/>
            <person name="Langford K.W."/>
            <person name="Kronenberg Z."/>
            <person name="Press M.O."/>
            <person name="Eacker S.M."/>
            <person name="Wilson-Rankin E.E."/>
            <person name="Purcell J."/>
            <person name="Lester P.J."/>
            <person name="Dearden P.K."/>
        </authorList>
    </citation>
    <scope>NUCLEOTIDE SEQUENCE</scope>
    <source>
        <strain evidence="1">Linc-1</strain>
    </source>
</reference>
<sequence>MVVPSLLCLIGNAVDRSRPREPSNSLVAAFVGQNAKLAWNAERFNHHYRSGSIAMAVLAVEKDGRDGRGGGDVGVGVGGGDGRGGRSTAAVALEFSGALVKRGCTT</sequence>
<protein>
    <submittedName>
        <fullName evidence="1">Uncharacterized protein</fullName>
    </submittedName>
</protein>
<keyword evidence="2" id="KW-1185">Reference proteome</keyword>
<comment type="caution">
    <text evidence="1">The sequence shown here is derived from an EMBL/GenBank/DDBJ whole genome shotgun (WGS) entry which is preliminary data.</text>
</comment>
<proteinExistence type="predicted"/>
<gene>
    <name evidence="1" type="ORF">HZH68_002023</name>
</gene>
<dbReference type="EMBL" id="JACSDZ010000002">
    <property type="protein sequence ID" value="KAF7413534.1"/>
    <property type="molecule type" value="Genomic_DNA"/>
</dbReference>
<dbReference type="AlphaFoldDB" id="A0A834KYM5"/>
<evidence type="ECO:0000313" key="2">
    <source>
        <dbReference type="Proteomes" id="UP000617340"/>
    </source>
</evidence>